<evidence type="ECO:0000313" key="1">
    <source>
        <dbReference type="EMBL" id="SUV16628.1"/>
    </source>
</evidence>
<dbReference type="Proteomes" id="UP000255295">
    <property type="component" value="Unassembled WGS sequence"/>
</dbReference>
<accession>A0AAJ4ZU73</accession>
<proteinExistence type="predicted"/>
<protein>
    <submittedName>
        <fullName evidence="1">Uncharacterized protein</fullName>
    </submittedName>
</protein>
<sequence length="31" mass="3553">MTIIYNNYNALSIIGDKDFTQLDLLLPVIQL</sequence>
<reference evidence="1 2" key="1">
    <citation type="submission" date="2018-06" db="EMBL/GenBank/DDBJ databases">
        <authorList>
            <consortium name="Pathogen Informatics"/>
            <person name="Doyle S."/>
        </authorList>
    </citation>
    <scope>NUCLEOTIDE SEQUENCE [LARGE SCALE GENOMIC DNA]</scope>
    <source>
        <strain evidence="1 2">NCTC10338</strain>
    </source>
</reference>
<comment type="caution">
    <text evidence="1">The sequence shown here is derived from an EMBL/GenBank/DDBJ whole genome shotgun (WGS) entry which is preliminary data.</text>
</comment>
<name>A0AAJ4ZU73_LYSSH</name>
<evidence type="ECO:0000313" key="2">
    <source>
        <dbReference type="Proteomes" id="UP000255295"/>
    </source>
</evidence>
<gene>
    <name evidence="1" type="ORF">NCTC10338_01710</name>
</gene>
<dbReference type="AlphaFoldDB" id="A0AAJ4ZU73"/>
<organism evidence="1 2">
    <name type="scientific">Lysinibacillus sphaericus</name>
    <name type="common">Bacillus sphaericus</name>
    <dbReference type="NCBI Taxonomy" id="1421"/>
    <lineage>
        <taxon>Bacteria</taxon>
        <taxon>Bacillati</taxon>
        <taxon>Bacillota</taxon>
        <taxon>Bacilli</taxon>
        <taxon>Bacillales</taxon>
        <taxon>Bacillaceae</taxon>
        <taxon>Lysinibacillus</taxon>
    </lineage>
</organism>
<dbReference type="EMBL" id="UFSZ01000001">
    <property type="protein sequence ID" value="SUV16628.1"/>
    <property type="molecule type" value="Genomic_DNA"/>
</dbReference>